<name>A0A4Y6V282_SACBS</name>
<dbReference type="OrthoDB" id="2677018at2"/>
<dbReference type="AlphaFoldDB" id="A0A4Y6V282"/>
<sequence>MRTYRHTGTKKWIAATLAFGVAFGGTWIAPDLGSTAHAASAQPAGWNTAERMALAKTLAMADKAADDFYSDPGNARYLAVRTASDKARTLLLDANPSPSKLNASRSALDSALTAYIEDYIRDSSILERQTFQTARMLSASTGTAPGMYPQEAADAMMIVITEAQAVAYDPNASVEQFREAYRKYIEGSAVLRDRMNVDRSERLTALNAQRQAAEQSALGAAGSRDVEKWLNDFRAQANEMESVLTGASGALSLDAAARNVQTAYDCLVEGVQLDSELNEARKLLDSPKGIRSGQYPSSAVGELRKVINKHALTLSRTSTQAQLQDARTSLAEAVAQFRSTLNP</sequence>
<evidence type="ECO:0000313" key="2">
    <source>
        <dbReference type="Proteomes" id="UP000316968"/>
    </source>
</evidence>
<evidence type="ECO:0000313" key="1">
    <source>
        <dbReference type="EMBL" id="QDH22731.1"/>
    </source>
</evidence>
<keyword evidence="2" id="KW-1185">Reference proteome</keyword>
<proteinExistence type="predicted"/>
<organism evidence="1 2">
    <name type="scientific">Saccharibacillus brassicae</name>
    <dbReference type="NCBI Taxonomy" id="2583377"/>
    <lineage>
        <taxon>Bacteria</taxon>
        <taxon>Bacillati</taxon>
        <taxon>Bacillota</taxon>
        <taxon>Bacilli</taxon>
        <taxon>Bacillales</taxon>
        <taxon>Paenibacillaceae</taxon>
        <taxon>Saccharibacillus</taxon>
    </lineage>
</organism>
<dbReference type="EMBL" id="CP041217">
    <property type="protein sequence ID" value="QDH22731.1"/>
    <property type="molecule type" value="Genomic_DNA"/>
</dbReference>
<protein>
    <submittedName>
        <fullName evidence="1">Uncharacterized protein</fullName>
    </submittedName>
</protein>
<dbReference type="Gene3D" id="1.20.1270.90">
    <property type="entry name" value="AF1782-like"/>
    <property type="match status" value="2"/>
</dbReference>
<accession>A0A4Y6V282</accession>
<dbReference type="RefSeq" id="WP_141449272.1">
    <property type="nucleotide sequence ID" value="NZ_CP041217.1"/>
</dbReference>
<dbReference type="KEGG" id="saca:FFV09_18920"/>
<dbReference type="Proteomes" id="UP000316968">
    <property type="component" value="Chromosome"/>
</dbReference>
<reference evidence="1 2" key="1">
    <citation type="submission" date="2019-06" db="EMBL/GenBank/DDBJ databases">
        <title>Saccharibacillus brassicae sp. nov., an endophytic bacterium isolated from Chinese cabbage seeds (Brassica pekinensis).</title>
        <authorList>
            <person name="Jiang L."/>
            <person name="Lee J."/>
            <person name="Kim S.W."/>
        </authorList>
    </citation>
    <scope>NUCLEOTIDE SEQUENCE [LARGE SCALE GENOMIC DNA]</scope>
    <source>
        <strain evidence="2">KCTC 43072 / ATSA2</strain>
    </source>
</reference>
<gene>
    <name evidence="1" type="ORF">FFV09_18920</name>
</gene>